<dbReference type="InterPro" id="IPR009012">
    <property type="entry name" value="GrpE_head"/>
</dbReference>
<comment type="similarity">
    <text evidence="2 10 12">Belongs to the GrpE family.</text>
</comment>
<evidence type="ECO:0000256" key="12">
    <source>
        <dbReference type="RuleBase" id="RU004478"/>
    </source>
</evidence>
<dbReference type="GO" id="GO:0000774">
    <property type="term" value="F:adenyl-nucleotide exchange factor activity"/>
    <property type="evidence" value="ECO:0007669"/>
    <property type="project" value="InterPro"/>
</dbReference>
<evidence type="ECO:0000256" key="8">
    <source>
        <dbReference type="ARBA" id="ARBA00072274"/>
    </source>
</evidence>
<dbReference type="Gene3D" id="2.30.22.10">
    <property type="entry name" value="Head domain of nucleotide exchange factor GrpE"/>
    <property type="match status" value="1"/>
</dbReference>
<dbReference type="Pfam" id="PF01025">
    <property type="entry name" value="GrpE"/>
    <property type="match status" value="1"/>
</dbReference>
<evidence type="ECO:0000256" key="9">
    <source>
        <dbReference type="ARBA" id="ARBA00076414"/>
    </source>
</evidence>
<keyword evidence="6 10" id="KW-0143">Chaperone</keyword>
<evidence type="ECO:0000256" key="11">
    <source>
        <dbReference type="RuleBase" id="RU000639"/>
    </source>
</evidence>
<comment type="subcellular location">
    <subcellularLocation>
        <location evidence="1 10">Cytoplasm</location>
    </subcellularLocation>
</comment>
<evidence type="ECO:0000256" key="3">
    <source>
        <dbReference type="ARBA" id="ARBA00011738"/>
    </source>
</evidence>
<dbReference type="EMBL" id="MFRA01000001">
    <property type="protein sequence ID" value="OGH93187.1"/>
    <property type="molecule type" value="Genomic_DNA"/>
</dbReference>
<dbReference type="PANTHER" id="PTHR21237">
    <property type="entry name" value="GRPE PROTEIN"/>
    <property type="match status" value="1"/>
</dbReference>
<name>A0A1F6PAI2_9BACT</name>
<evidence type="ECO:0000313" key="15">
    <source>
        <dbReference type="Proteomes" id="UP000176634"/>
    </source>
</evidence>
<dbReference type="PANTHER" id="PTHR21237:SF23">
    <property type="entry name" value="GRPE PROTEIN HOMOLOG, MITOCHONDRIAL"/>
    <property type="match status" value="1"/>
</dbReference>
<evidence type="ECO:0000256" key="6">
    <source>
        <dbReference type="ARBA" id="ARBA00023186"/>
    </source>
</evidence>
<feature type="compositionally biased region" description="Basic and acidic residues" evidence="13">
    <location>
        <begin position="9"/>
        <end position="26"/>
    </location>
</feature>
<keyword evidence="5 10" id="KW-0346">Stress response</keyword>
<comment type="caution">
    <text evidence="14">The sequence shown here is derived from an EMBL/GenBank/DDBJ whole genome shotgun (WGS) entry which is preliminary data.</text>
</comment>
<dbReference type="HAMAP" id="MF_01151">
    <property type="entry name" value="GrpE"/>
    <property type="match status" value="1"/>
</dbReference>
<dbReference type="Gene3D" id="3.90.20.20">
    <property type="match status" value="1"/>
</dbReference>
<feature type="region of interest" description="Disordered" evidence="13">
    <location>
        <begin position="1"/>
        <end position="26"/>
    </location>
</feature>
<dbReference type="GO" id="GO:0051087">
    <property type="term" value="F:protein-folding chaperone binding"/>
    <property type="evidence" value="ECO:0007669"/>
    <property type="project" value="InterPro"/>
</dbReference>
<dbReference type="Proteomes" id="UP000176634">
    <property type="component" value="Unassembled WGS sequence"/>
</dbReference>
<accession>A0A1F6PAI2</accession>
<proteinExistence type="inferred from homology"/>
<evidence type="ECO:0000256" key="7">
    <source>
        <dbReference type="ARBA" id="ARBA00053401"/>
    </source>
</evidence>
<sequence length="173" mass="19866">MSEDNNVQDENKEQEEVKSSTCENCDKHKAEAEEYKTGWQRALADYKNLQKESADMRGVWAKASEQYILEEFVPVYENFKKAFAHKDSMAEENGWKQWADGIGHIKKQFGDILKNYQVEEIKTVGEKFDPRFHEAIGEEESEGSEPGTILKEVEGGYKRGDKVIKPARVIVSK</sequence>
<dbReference type="SUPFAM" id="SSF58014">
    <property type="entry name" value="Coiled-coil domain of nucleotide exchange factor GrpE"/>
    <property type="match status" value="1"/>
</dbReference>
<keyword evidence="4 10" id="KW-0963">Cytoplasm</keyword>
<dbReference type="GO" id="GO:0005737">
    <property type="term" value="C:cytoplasm"/>
    <property type="evidence" value="ECO:0007669"/>
    <property type="project" value="UniProtKB-SubCell"/>
</dbReference>
<dbReference type="GO" id="GO:0051082">
    <property type="term" value="F:unfolded protein binding"/>
    <property type="evidence" value="ECO:0007669"/>
    <property type="project" value="TreeGrafter"/>
</dbReference>
<dbReference type="GO" id="GO:0042803">
    <property type="term" value="F:protein homodimerization activity"/>
    <property type="evidence" value="ECO:0007669"/>
    <property type="project" value="InterPro"/>
</dbReference>
<dbReference type="FunFam" id="2.30.22.10:FF:000001">
    <property type="entry name" value="Protein GrpE"/>
    <property type="match status" value="1"/>
</dbReference>
<reference evidence="14 15" key="1">
    <citation type="journal article" date="2016" name="Nat. Commun.">
        <title>Thousands of microbial genomes shed light on interconnected biogeochemical processes in an aquifer system.</title>
        <authorList>
            <person name="Anantharaman K."/>
            <person name="Brown C.T."/>
            <person name="Hug L.A."/>
            <person name="Sharon I."/>
            <person name="Castelle C.J."/>
            <person name="Probst A.J."/>
            <person name="Thomas B.C."/>
            <person name="Singh A."/>
            <person name="Wilkins M.J."/>
            <person name="Karaoz U."/>
            <person name="Brodie E.L."/>
            <person name="Williams K.H."/>
            <person name="Hubbard S.S."/>
            <person name="Banfield J.F."/>
        </authorList>
    </citation>
    <scope>NUCLEOTIDE SEQUENCE [LARGE SCALE GENOMIC DNA]</scope>
</reference>
<dbReference type="InterPro" id="IPR013805">
    <property type="entry name" value="GrpE_CC"/>
</dbReference>
<evidence type="ECO:0000256" key="4">
    <source>
        <dbReference type="ARBA" id="ARBA00022490"/>
    </source>
</evidence>
<comment type="subunit">
    <text evidence="3 10">Homodimer.</text>
</comment>
<dbReference type="PROSITE" id="PS01071">
    <property type="entry name" value="GRPE"/>
    <property type="match status" value="1"/>
</dbReference>
<dbReference type="SUPFAM" id="SSF51064">
    <property type="entry name" value="Head domain of nucleotide exchange factor GrpE"/>
    <property type="match status" value="1"/>
</dbReference>
<evidence type="ECO:0000256" key="1">
    <source>
        <dbReference type="ARBA" id="ARBA00004496"/>
    </source>
</evidence>
<organism evidence="14 15">
    <name type="scientific">Candidatus Magasanikbacteria bacterium RIFOXYD1_FULL_40_23</name>
    <dbReference type="NCBI Taxonomy" id="1798705"/>
    <lineage>
        <taxon>Bacteria</taxon>
        <taxon>Candidatus Magasanikiibacteriota</taxon>
    </lineage>
</organism>
<dbReference type="CDD" id="cd00446">
    <property type="entry name" value="GrpE"/>
    <property type="match status" value="1"/>
</dbReference>
<dbReference type="PRINTS" id="PR00773">
    <property type="entry name" value="GRPEPROTEIN"/>
</dbReference>
<evidence type="ECO:0000256" key="2">
    <source>
        <dbReference type="ARBA" id="ARBA00009054"/>
    </source>
</evidence>
<comment type="function">
    <text evidence="7 10 11">Participates actively in the response to hyperosmotic and heat shock by preventing the aggregation of stress-denatured proteins, in association with DnaK and GrpE. It is the nucleotide exchange factor for DnaK and may function as a thermosensor. Unfolded proteins bind initially to DnaJ; upon interaction with the DnaJ-bound protein, DnaK hydrolyzes its bound ATP, resulting in the formation of a stable complex. GrpE releases ADP from DnaK; ATP binding to DnaK triggers the release of the substrate protein, thus completing the reaction cycle. Several rounds of ATP-dependent interactions between DnaJ, DnaK and GrpE are required for fully efficient folding.</text>
</comment>
<evidence type="ECO:0000256" key="5">
    <source>
        <dbReference type="ARBA" id="ARBA00023016"/>
    </source>
</evidence>
<protein>
    <recommendedName>
        <fullName evidence="8 10">Protein GrpE</fullName>
    </recommendedName>
    <alternativeName>
        <fullName evidence="9 10">HSP-70 cofactor</fullName>
    </alternativeName>
</protein>
<dbReference type="STRING" id="1798705.A2563_01110"/>
<evidence type="ECO:0000256" key="10">
    <source>
        <dbReference type="HAMAP-Rule" id="MF_01151"/>
    </source>
</evidence>
<gene>
    <name evidence="10" type="primary">grpE</name>
    <name evidence="14" type="ORF">A2563_01110</name>
</gene>
<dbReference type="AlphaFoldDB" id="A0A1F6PAI2"/>
<evidence type="ECO:0000256" key="13">
    <source>
        <dbReference type="SAM" id="MobiDB-lite"/>
    </source>
</evidence>
<dbReference type="InterPro" id="IPR000740">
    <property type="entry name" value="GrpE"/>
</dbReference>
<dbReference type="GO" id="GO:0006457">
    <property type="term" value="P:protein folding"/>
    <property type="evidence" value="ECO:0007669"/>
    <property type="project" value="InterPro"/>
</dbReference>
<evidence type="ECO:0000313" key="14">
    <source>
        <dbReference type="EMBL" id="OGH93187.1"/>
    </source>
</evidence>